<dbReference type="STRING" id="583345.Mmol_2190"/>
<proteinExistence type="predicted"/>
<dbReference type="PANTHER" id="PTHR37309:SF1">
    <property type="entry name" value="SLR0284 PROTEIN"/>
    <property type="match status" value="1"/>
</dbReference>
<evidence type="ECO:0008006" key="4">
    <source>
        <dbReference type="Google" id="ProtNLM"/>
    </source>
</evidence>
<dbReference type="OrthoDB" id="9797048at2"/>
<dbReference type="eggNOG" id="COG1950">
    <property type="taxonomic scope" value="Bacteria"/>
</dbReference>
<gene>
    <name evidence="2" type="ordered locus">Mmol_2190</name>
</gene>
<dbReference type="PANTHER" id="PTHR37309">
    <property type="entry name" value="SLR0284 PROTEIN"/>
    <property type="match status" value="1"/>
</dbReference>
<keyword evidence="1" id="KW-1133">Transmembrane helix</keyword>
<sequence length="114" mass="12330">MKLLLGWVLNALALLAVAYLLPNIHVASFLSALLASFIIGLVNILIRPLLILLTLPITVLTLGLFILVINGVLFYFVGQSLQGFHVDTLMAGVLGALLYSVFSWLLAALLIDDK</sequence>
<reference evidence="2 3" key="2">
    <citation type="journal article" date="2011" name="J. Bacteriol.">
        <title>Genomes of three methylotrophs from a single niche uncover genetic and metabolic divergence of Methylophilaceae.</title>
        <authorList>
            <person name="Lapidus A."/>
            <person name="Clum A."/>
            <person name="Labutti K."/>
            <person name="Kaluzhnaya M.G."/>
            <person name="Lim S."/>
            <person name="Beck D.A."/>
            <person name="Glavina Del Rio T."/>
            <person name="Nolan M."/>
            <person name="Mavromatis K."/>
            <person name="Huntemann M."/>
            <person name="Lucas S."/>
            <person name="Lidstrom M.E."/>
            <person name="Ivanova N."/>
            <person name="Chistoserdova L."/>
        </authorList>
    </citation>
    <scope>NUCLEOTIDE SEQUENCE [LARGE SCALE GENOMIC DNA]</scope>
    <source>
        <strain evidence="3">JLW8 / ATCC BAA-1282 / DSM 17540</strain>
    </source>
</reference>
<dbReference type="Pfam" id="PF04020">
    <property type="entry name" value="Phage_holin_4_2"/>
    <property type="match status" value="1"/>
</dbReference>
<dbReference type="HOGENOM" id="CLU_120441_2_1_4"/>
<feature type="transmembrane region" description="Helical" evidence="1">
    <location>
        <begin position="53"/>
        <end position="77"/>
    </location>
</feature>
<accession>C6WT30</accession>
<feature type="transmembrane region" description="Helical" evidence="1">
    <location>
        <begin position="89"/>
        <end position="111"/>
    </location>
</feature>
<reference evidence="3" key="1">
    <citation type="submission" date="2009-07" db="EMBL/GenBank/DDBJ databases">
        <title>Complete sequence of Methylotenera mobilis JLW8.</title>
        <authorList>
            <consortium name="US DOE Joint Genome Institute"/>
            <person name="Lucas S."/>
            <person name="Copeland A."/>
            <person name="Lapidus A."/>
            <person name="Glavina del Rio T."/>
            <person name="Tice H."/>
            <person name="Bruce D."/>
            <person name="Goodwin L."/>
            <person name="Pitluck S."/>
            <person name="LaButti K.M."/>
            <person name="Clum A."/>
            <person name="Larimer F."/>
            <person name="Land M."/>
            <person name="Hauser L."/>
            <person name="Kyrpides N."/>
            <person name="Mikhailova N."/>
            <person name="Kayluzhnaya M."/>
            <person name="Chistoserdova L."/>
        </authorList>
    </citation>
    <scope>NUCLEOTIDE SEQUENCE [LARGE SCALE GENOMIC DNA]</scope>
    <source>
        <strain evidence="3">JLW8 / ATCC BAA-1282 / DSM 17540</strain>
    </source>
</reference>
<feature type="transmembrane region" description="Helical" evidence="1">
    <location>
        <begin position="28"/>
        <end position="46"/>
    </location>
</feature>
<dbReference type="Proteomes" id="UP000002742">
    <property type="component" value="Chromosome"/>
</dbReference>
<protein>
    <recommendedName>
        <fullName evidence="4">Phage holin family protein</fullName>
    </recommendedName>
</protein>
<evidence type="ECO:0000256" key="1">
    <source>
        <dbReference type="SAM" id="Phobius"/>
    </source>
</evidence>
<dbReference type="EMBL" id="CP001672">
    <property type="protein sequence ID" value="ACT49092.1"/>
    <property type="molecule type" value="Genomic_DNA"/>
</dbReference>
<dbReference type="AlphaFoldDB" id="C6WT30"/>
<evidence type="ECO:0000313" key="2">
    <source>
        <dbReference type="EMBL" id="ACT49092.1"/>
    </source>
</evidence>
<name>C6WT30_METML</name>
<keyword evidence="1" id="KW-0472">Membrane</keyword>
<evidence type="ECO:0000313" key="3">
    <source>
        <dbReference type="Proteomes" id="UP000002742"/>
    </source>
</evidence>
<dbReference type="InterPro" id="IPR007165">
    <property type="entry name" value="Phage_holin_4_2"/>
</dbReference>
<dbReference type="RefSeq" id="WP_015833127.1">
    <property type="nucleotide sequence ID" value="NC_012968.1"/>
</dbReference>
<dbReference type="KEGG" id="mmb:Mmol_2190"/>
<keyword evidence="3" id="KW-1185">Reference proteome</keyword>
<organism evidence="2 3">
    <name type="scientific">Methylotenera mobilis (strain JLW8 / ATCC BAA-1282 / DSM 17540)</name>
    <dbReference type="NCBI Taxonomy" id="583345"/>
    <lineage>
        <taxon>Bacteria</taxon>
        <taxon>Pseudomonadati</taxon>
        <taxon>Pseudomonadota</taxon>
        <taxon>Betaproteobacteria</taxon>
        <taxon>Nitrosomonadales</taxon>
        <taxon>Methylophilaceae</taxon>
        <taxon>Methylotenera</taxon>
    </lineage>
</organism>
<keyword evidence="1" id="KW-0812">Transmembrane</keyword>